<feature type="region of interest" description="Disordered" evidence="5">
    <location>
        <begin position="375"/>
        <end position="397"/>
    </location>
</feature>
<evidence type="ECO:0000313" key="9">
    <source>
        <dbReference type="Proteomes" id="UP001528040"/>
    </source>
</evidence>
<feature type="transmembrane region" description="Helical" evidence="6">
    <location>
        <begin position="210"/>
        <end position="227"/>
    </location>
</feature>
<dbReference type="Pfam" id="PF04932">
    <property type="entry name" value="Wzy_C"/>
    <property type="match status" value="1"/>
</dbReference>
<evidence type="ECO:0000259" key="7">
    <source>
        <dbReference type="Pfam" id="PF04932"/>
    </source>
</evidence>
<evidence type="ECO:0000256" key="5">
    <source>
        <dbReference type="SAM" id="MobiDB-lite"/>
    </source>
</evidence>
<feature type="transmembrane region" description="Helical" evidence="6">
    <location>
        <begin position="292"/>
        <end position="315"/>
    </location>
</feature>
<keyword evidence="9" id="KW-1185">Reference proteome</keyword>
<dbReference type="EMBL" id="JAQIIO010000005">
    <property type="protein sequence ID" value="MDA5094653.1"/>
    <property type="molecule type" value="Genomic_DNA"/>
</dbReference>
<keyword evidence="2 6" id="KW-0812">Transmembrane</keyword>
<dbReference type="Proteomes" id="UP001528040">
    <property type="component" value="Unassembled WGS sequence"/>
</dbReference>
<evidence type="ECO:0000313" key="8">
    <source>
        <dbReference type="EMBL" id="MDA5094653.1"/>
    </source>
</evidence>
<keyword evidence="4 6" id="KW-0472">Membrane</keyword>
<accession>A0ABT4W4I2</accession>
<feature type="transmembrane region" description="Helical" evidence="6">
    <location>
        <begin position="187"/>
        <end position="203"/>
    </location>
</feature>
<feature type="transmembrane region" description="Helical" evidence="6">
    <location>
        <begin position="164"/>
        <end position="181"/>
    </location>
</feature>
<name>A0ABT4W4I2_9RHOB</name>
<proteinExistence type="predicted"/>
<feature type="domain" description="O-antigen ligase-related" evidence="7">
    <location>
        <begin position="174"/>
        <end position="297"/>
    </location>
</feature>
<dbReference type="RefSeq" id="WP_271054358.1">
    <property type="nucleotide sequence ID" value="NZ_JAQIIO010000005.1"/>
</dbReference>
<keyword evidence="3 6" id="KW-1133">Transmembrane helix</keyword>
<feature type="transmembrane region" description="Helical" evidence="6">
    <location>
        <begin position="58"/>
        <end position="84"/>
    </location>
</feature>
<feature type="transmembrane region" description="Helical" evidence="6">
    <location>
        <begin position="139"/>
        <end position="157"/>
    </location>
</feature>
<evidence type="ECO:0000256" key="1">
    <source>
        <dbReference type="ARBA" id="ARBA00004141"/>
    </source>
</evidence>
<evidence type="ECO:0000256" key="2">
    <source>
        <dbReference type="ARBA" id="ARBA00022692"/>
    </source>
</evidence>
<evidence type="ECO:0000256" key="6">
    <source>
        <dbReference type="SAM" id="Phobius"/>
    </source>
</evidence>
<feature type="transmembrane region" description="Helical" evidence="6">
    <location>
        <begin position="26"/>
        <end position="46"/>
    </location>
</feature>
<evidence type="ECO:0000256" key="3">
    <source>
        <dbReference type="ARBA" id="ARBA00022989"/>
    </source>
</evidence>
<dbReference type="InterPro" id="IPR007016">
    <property type="entry name" value="O-antigen_ligase-rel_domated"/>
</dbReference>
<protein>
    <recommendedName>
        <fullName evidence="7">O-antigen ligase-related domain-containing protein</fullName>
    </recommendedName>
</protein>
<reference evidence="8 9" key="1">
    <citation type="submission" date="2023-01" db="EMBL/GenBank/DDBJ databases">
        <authorList>
            <person name="Yoon J.-W."/>
        </authorList>
    </citation>
    <scope>NUCLEOTIDE SEQUENCE [LARGE SCALE GENOMIC DNA]</scope>
    <source>
        <strain evidence="8 9">KMU-50</strain>
    </source>
</reference>
<sequence>MLALIVCLLLTAYINGLLIGGKPTRFLAAIYNLFILTSGFIMLKAVREQIKSDAVSRMLLKCCFIAFVGMTAVVWSCVVIAYALNQFALEVPSLFGLLFGRIVPDSAPLIRDSTVLTFTRPDWGLPGVPMPRISVYGPYPTATAATVAVLGSMALLFLQKHGRWRRFSVPAFEILLIVTIATTLTRSVLGGWVMGAIVANLIFGTPIRRILASAALICALIAVPYAQDTGKALEYRAYSSESRFENYLYAVEKTFHENPVFGLGIKPREAGKHIAVGSHSTFVSFFTKGGGIAFSLVVAFFVLTPLLRWFVIIAVPTDKIRRSKAELRILLNLQIAIWVWMCFEDIDAPASAALLIFISWAFIEQGLRVQVGGRSHRPMSTEKMPASGREESSYEEI</sequence>
<feature type="compositionally biased region" description="Basic and acidic residues" evidence="5">
    <location>
        <begin position="388"/>
        <end position="397"/>
    </location>
</feature>
<evidence type="ECO:0000256" key="4">
    <source>
        <dbReference type="ARBA" id="ARBA00023136"/>
    </source>
</evidence>
<gene>
    <name evidence="8" type="ORF">O2N63_11210</name>
</gene>
<organism evidence="8 9">
    <name type="scientific">Aliiroseovarius salicola</name>
    <dbReference type="NCBI Taxonomy" id="3009082"/>
    <lineage>
        <taxon>Bacteria</taxon>
        <taxon>Pseudomonadati</taxon>
        <taxon>Pseudomonadota</taxon>
        <taxon>Alphaproteobacteria</taxon>
        <taxon>Rhodobacterales</taxon>
        <taxon>Paracoccaceae</taxon>
        <taxon>Aliiroseovarius</taxon>
    </lineage>
</organism>
<comment type="subcellular location">
    <subcellularLocation>
        <location evidence="1">Membrane</location>
        <topology evidence="1">Multi-pass membrane protein</topology>
    </subcellularLocation>
</comment>
<comment type="caution">
    <text evidence="8">The sequence shown here is derived from an EMBL/GenBank/DDBJ whole genome shotgun (WGS) entry which is preliminary data.</text>
</comment>